<accession>A0AAV2FGX5</accession>
<feature type="domain" description="Reverse transcriptase zinc-binding" evidence="1">
    <location>
        <begin position="3"/>
        <end position="39"/>
    </location>
</feature>
<dbReference type="Pfam" id="PF13966">
    <property type="entry name" value="zf-RVT"/>
    <property type="match status" value="1"/>
</dbReference>
<proteinExistence type="predicted"/>
<dbReference type="Proteomes" id="UP001497516">
    <property type="component" value="Chromosome 6"/>
</dbReference>
<evidence type="ECO:0000259" key="1">
    <source>
        <dbReference type="Pfam" id="PF13966"/>
    </source>
</evidence>
<keyword evidence="3" id="KW-1185">Reference proteome</keyword>
<evidence type="ECO:0000313" key="3">
    <source>
        <dbReference type="Proteomes" id="UP001497516"/>
    </source>
</evidence>
<organism evidence="2 3">
    <name type="scientific">Linum trigynum</name>
    <dbReference type="NCBI Taxonomy" id="586398"/>
    <lineage>
        <taxon>Eukaryota</taxon>
        <taxon>Viridiplantae</taxon>
        <taxon>Streptophyta</taxon>
        <taxon>Embryophyta</taxon>
        <taxon>Tracheophyta</taxon>
        <taxon>Spermatophyta</taxon>
        <taxon>Magnoliopsida</taxon>
        <taxon>eudicotyledons</taxon>
        <taxon>Gunneridae</taxon>
        <taxon>Pentapetalae</taxon>
        <taxon>rosids</taxon>
        <taxon>fabids</taxon>
        <taxon>Malpighiales</taxon>
        <taxon>Linaceae</taxon>
        <taxon>Linum</taxon>
    </lineage>
</organism>
<dbReference type="AlphaFoldDB" id="A0AAV2FGX5"/>
<name>A0AAV2FGX5_9ROSI</name>
<dbReference type="EMBL" id="OZ034819">
    <property type="protein sequence ID" value="CAL1396865.1"/>
    <property type="molecule type" value="Genomic_DNA"/>
</dbReference>
<sequence>MESLIEKDVQVHPRCPVCWEESEIVDHLFLDCPGARALWDYVGMEHLGQWLPRHTFPLFLKKWLAIIQSPHQVMAFVVVFEGKQFQIPTLMRQHYQLLNEWTNIPKDSVVSTLGIGANSAHPASLIL</sequence>
<dbReference type="InterPro" id="IPR026960">
    <property type="entry name" value="RVT-Znf"/>
</dbReference>
<evidence type="ECO:0000313" key="2">
    <source>
        <dbReference type="EMBL" id="CAL1396865.1"/>
    </source>
</evidence>
<protein>
    <recommendedName>
        <fullName evidence="1">Reverse transcriptase zinc-binding domain-containing protein</fullName>
    </recommendedName>
</protein>
<gene>
    <name evidence="2" type="ORF">LTRI10_LOCUS37211</name>
</gene>
<reference evidence="2 3" key="1">
    <citation type="submission" date="2024-04" db="EMBL/GenBank/DDBJ databases">
        <authorList>
            <person name="Fracassetti M."/>
        </authorList>
    </citation>
    <scope>NUCLEOTIDE SEQUENCE [LARGE SCALE GENOMIC DNA]</scope>
</reference>